<sequence length="605" mass="68091">MDNAEFRRQLKHQTVNLCKDDDQCSSCLLPCRDFSLDNTTCFESTCKDSTNLEACKASCVFLADAIKKRPGECPNSIPVRLDECAAACDRDGDCPGAEKCCSAGCSRLCVAPVVQDSRLLPIPEGITVQERKRKRSAVVRWVMKRLSKAHMSTNSNLYVIQWRWGTRREEETMTPWQTVMVKNKMYAILKHLLMPGRYYIFRVAAVNQFGSLGFSQPSSPFKLSKEVRAPSAPKNLTVESLSFDENLMKWIPKLSWNGLEVERVYMVELFATVDSTEGELRGEPAVIFIRTNSTNMVNDAESVRYDVKMDKKSEVEPTTVLMTQTTTKPTMAAVTSTKTTQTTLKAMIGFPLKDFEVLMTEDEEEEPRFDLDIQTPYFDGGKLKTSISWIDSPACSPTKSVFVVRLTPKKCDRLQTRTITATQCVILIDQLNFDCEYEVEVDDVQNRKVVSRAFFQTLSCETTPSTEPLACSGPLPSKPRCKLLSETSAVCDWTVPDDPSIIGYRTILSSPVSTAKIGVASTHSPKMEYQDLVPGTDYRFRLQPVTNKGLSTPVDIEFSTRSNFSQDHPRRLDKFPILELPLESAAPAKLRESLFLILTVIFIRF</sequence>
<proteinExistence type="predicted"/>
<evidence type="ECO:0000313" key="2">
    <source>
        <dbReference type="WBParaSite" id="JU765_v2.g11988.t1"/>
    </source>
</evidence>
<dbReference type="WBParaSite" id="JU765_v2.g11988.t1">
    <property type="protein sequence ID" value="JU765_v2.g11988.t1"/>
    <property type="gene ID" value="JU765_v2.g11988"/>
</dbReference>
<protein>
    <submittedName>
        <fullName evidence="2">Anosmin-1</fullName>
    </submittedName>
</protein>
<name>A0AC34Q1H3_9BILA</name>
<reference evidence="2" key="1">
    <citation type="submission" date="2022-11" db="UniProtKB">
        <authorList>
            <consortium name="WormBaseParasite"/>
        </authorList>
    </citation>
    <scope>IDENTIFICATION</scope>
</reference>
<accession>A0AC34Q1H3</accession>
<dbReference type="Proteomes" id="UP000887576">
    <property type="component" value="Unplaced"/>
</dbReference>
<organism evidence="1 2">
    <name type="scientific">Panagrolaimus sp. JU765</name>
    <dbReference type="NCBI Taxonomy" id="591449"/>
    <lineage>
        <taxon>Eukaryota</taxon>
        <taxon>Metazoa</taxon>
        <taxon>Ecdysozoa</taxon>
        <taxon>Nematoda</taxon>
        <taxon>Chromadorea</taxon>
        <taxon>Rhabditida</taxon>
        <taxon>Tylenchina</taxon>
        <taxon>Panagrolaimomorpha</taxon>
        <taxon>Panagrolaimoidea</taxon>
        <taxon>Panagrolaimidae</taxon>
        <taxon>Panagrolaimus</taxon>
    </lineage>
</organism>
<evidence type="ECO:0000313" key="1">
    <source>
        <dbReference type="Proteomes" id="UP000887576"/>
    </source>
</evidence>